<dbReference type="PANTHER" id="PTHR11610">
    <property type="entry name" value="LIPASE"/>
    <property type="match status" value="1"/>
</dbReference>
<evidence type="ECO:0000256" key="4">
    <source>
        <dbReference type="RuleBase" id="RU004262"/>
    </source>
</evidence>
<comment type="subcellular location">
    <subcellularLocation>
        <location evidence="1">Secreted</location>
    </subcellularLocation>
</comment>
<dbReference type="InterPro" id="IPR029058">
    <property type="entry name" value="AB_hydrolase_fold"/>
</dbReference>
<proteinExistence type="inferred from homology"/>
<feature type="chain" id="PRO_5043416202" description="Lipase domain-containing protein" evidence="5">
    <location>
        <begin position="19"/>
        <end position="331"/>
    </location>
</feature>
<comment type="similarity">
    <text evidence="2 4">Belongs to the AB hydrolase superfamily. Lipase family.</text>
</comment>
<dbReference type="AlphaFoldDB" id="A0AAV2RI77"/>
<dbReference type="EMBL" id="CAXKWB010024652">
    <property type="protein sequence ID" value="CAL4126417.1"/>
    <property type="molecule type" value="Genomic_DNA"/>
</dbReference>
<evidence type="ECO:0000256" key="5">
    <source>
        <dbReference type="SAM" id="SignalP"/>
    </source>
</evidence>
<dbReference type="Proteomes" id="UP001497623">
    <property type="component" value="Unassembled WGS sequence"/>
</dbReference>
<dbReference type="Gene3D" id="3.40.50.1820">
    <property type="entry name" value="alpha/beta hydrolase"/>
    <property type="match status" value="1"/>
</dbReference>
<evidence type="ECO:0000256" key="2">
    <source>
        <dbReference type="ARBA" id="ARBA00010701"/>
    </source>
</evidence>
<dbReference type="PROSITE" id="PS51257">
    <property type="entry name" value="PROKAR_LIPOPROTEIN"/>
    <property type="match status" value="1"/>
</dbReference>
<feature type="signal peptide" evidence="5">
    <location>
        <begin position="1"/>
        <end position="18"/>
    </location>
</feature>
<dbReference type="SUPFAM" id="SSF53474">
    <property type="entry name" value="alpha/beta-Hydrolases"/>
    <property type="match status" value="1"/>
</dbReference>
<keyword evidence="3" id="KW-0964">Secreted</keyword>
<dbReference type="GO" id="GO:0016298">
    <property type="term" value="F:lipase activity"/>
    <property type="evidence" value="ECO:0007669"/>
    <property type="project" value="InterPro"/>
</dbReference>
<reference evidence="7 8" key="1">
    <citation type="submission" date="2024-05" db="EMBL/GenBank/DDBJ databases">
        <authorList>
            <person name="Wallberg A."/>
        </authorList>
    </citation>
    <scope>NUCLEOTIDE SEQUENCE [LARGE SCALE GENOMIC DNA]</scope>
</reference>
<evidence type="ECO:0000259" key="6">
    <source>
        <dbReference type="Pfam" id="PF00151"/>
    </source>
</evidence>
<dbReference type="GO" id="GO:0005615">
    <property type="term" value="C:extracellular space"/>
    <property type="evidence" value="ECO:0007669"/>
    <property type="project" value="TreeGrafter"/>
</dbReference>
<keyword evidence="5" id="KW-0732">Signal</keyword>
<dbReference type="PRINTS" id="PR00821">
    <property type="entry name" value="TAGLIPASE"/>
</dbReference>
<accession>A0AAV2RI77</accession>
<dbReference type="Pfam" id="PF00151">
    <property type="entry name" value="Lipase"/>
    <property type="match status" value="1"/>
</dbReference>
<keyword evidence="8" id="KW-1185">Reference proteome</keyword>
<name>A0AAV2RI77_MEGNR</name>
<sequence>MKNILIALLLALATSCLACSGPDPPGWSSTSQVRSYSPPVTPGNISTVTHHLWTRSNFGDPDYYVLYPLNKTSLEESPFNPEWPTYFFFHGGHSNAETHWCRLSKTEMLIRREANVFSTDYGHMVTDGSEDINDAVNQVANLTAAVIDWLHEETGLLHSQVHSVGHSLGGNTAGLVGFYLKGKLGRLTVMDPSKDTSDPPTVDTSYASYVDVWHTNGGPVSEGAESTLTRLGHVDFYVNGGTHQAGCPQDYTDFFAQCSHCRASDFWVESINADPPFTAWPCDSWDDYQGGLCQDCGQGCLDMGPNDVKRLNGTYYLRTAPEPPFALGDQQ</sequence>
<organism evidence="7 8">
    <name type="scientific">Meganyctiphanes norvegica</name>
    <name type="common">Northern krill</name>
    <name type="synonym">Thysanopoda norvegica</name>
    <dbReference type="NCBI Taxonomy" id="48144"/>
    <lineage>
        <taxon>Eukaryota</taxon>
        <taxon>Metazoa</taxon>
        <taxon>Ecdysozoa</taxon>
        <taxon>Arthropoda</taxon>
        <taxon>Crustacea</taxon>
        <taxon>Multicrustacea</taxon>
        <taxon>Malacostraca</taxon>
        <taxon>Eumalacostraca</taxon>
        <taxon>Eucarida</taxon>
        <taxon>Euphausiacea</taxon>
        <taxon>Euphausiidae</taxon>
        <taxon>Meganyctiphanes</taxon>
    </lineage>
</organism>
<dbReference type="InterPro" id="IPR013818">
    <property type="entry name" value="Lipase"/>
</dbReference>
<gene>
    <name evidence="7" type="ORF">MNOR_LOCUS25599</name>
</gene>
<dbReference type="GO" id="GO:0016042">
    <property type="term" value="P:lipid catabolic process"/>
    <property type="evidence" value="ECO:0007669"/>
    <property type="project" value="TreeGrafter"/>
</dbReference>
<protein>
    <recommendedName>
        <fullName evidence="6">Lipase domain-containing protein</fullName>
    </recommendedName>
</protein>
<evidence type="ECO:0000256" key="1">
    <source>
        <dbReference type="ARBA" id="ARBA00004613"/>
    </source>
</evidence>
<dbReference type="InterPro" id="IPR000734">
    <property type="entry name" value="TAG_lipase"/>
</dbReference>
<evidence type="ECO:0000313" key="7">
    <source>
        <dbReference type="EMBL" id="CAL4126417.1"/>
    </source>
</evidence>
<comment type="caution">
    <text evidence="7">The sequence shown here is derived from an EMBL/GenBank/DDBJ whole genome shotgun (WGS) entry which is preliminary data.</text>
</comment>
<evidence type="ECO:0000313" key="8">
    <source>
        <dbReference type="Proteomes" id="UP001497623"/>
    </source>
</evidence>
<dbReference type="PANTHER" id="PTHR11610:SF178">
    <property type="entry name" value="LIPASE MEMBER H-A-LIKE PROTEIN"/>
    <property type="match status" value="1"/>
</dbReference>
<evidence type="ECO:0000256" key="3">
    <source>
        <dbReference type="ARBA" id="ARBA00022525"/>
    </source>
</evidence>
<feature type="domain" description="Lipase" evidence="6">
    <location>
        <begin position="19"/>
        <end position="325"/>
    </location>
</feature>